<dbReference type="InterPro" id="IPR036856">
    <property type="entry name" value="Ald_Oxase/Xan_DH_a/b_sf"/>
</dbReference>
<dbReference type="InterPro" id="IPR016208">
    <property type="entry name" value="Ald_Oxase/xanthine_DH-like"/>
</dbReference>
<proteinExistence type="predicted"/>
<dbReference type="InterPro" id="IPR000674">
    <property type="entry name" value="Ald_Oxase/Xan_DH_a/b"/>
</dbReference>
<dbReference type="EMBL" id="BAAAOS010000070">
    <property type="protein sequence ID" value="GAA1619269.1"/>
    <property type="molecule type" value="Genomic_DNA"/>
</dbReference>
<dbReference type="Gene3D" id="3.90.1170.50">
    <property type="entry name" value="Aldehyde oxidase/xanthine dehydrogenase, a/b hammerhead"/>
    <property type="match status" value="1"/>
</dbReference>
<evidence type="ECO:0000313" key="4">
    <source>
        <dbReference type="EMBL" id="GAA1619269.1"/>
    </source>
</evidence>
<dbReference type="Gene3D" id="3.30.365.10">
    <property type="entry name" value="Aldehyde oxidase/xanthine dehydrogenase, molybdopterin binding domain"/>
    <property type="match status" value="4"/>
</dbReference>
<keyword evidence="2" id="KW-0560">Oxidoreductase</keyword>
<gene>
    <name evidence="4" type="ORF">GCM10009789_86290</name>
</gene>
<protein>
    <submittedName>
        <fullName evidence="4">Xanthine dehydrogenase family protein molybdopterin-binding subunit</fullName>
    </submittedName>
</protein>
<dbReference type="Pfam" id="PF20256">
    <property type="entry name" value="MoCoBD_2"/>
    <property type="match status" value="1"/>
</dbReference>
<dbReference type="RefSeq" id="WP_344222608.1">
    <property type="nucleotide sequence ID" value="NZ_BAAAOS010000070.1"/>
</dbReference>
<dbReference type="SMART" id="SM01008">
    <property type="entry name" value="Ald_Xan_dh_C"/>
    <property type="match status" value="1"/>
</dbReference>
<organism evidence="4 5">
    <name type="scientific">Kribbella sancticallisti</name>
    <dbReference type="NCBI Taxonomy" id="460087"/>
    <lineage>
        <taxon>Bacteria</taxon>
        <taxon>Bacillati</taxon>
        <taxon>Actinomycetota</taxon>
        <taxon>Actinomycetes</taxon>
        <taxon>Propionibacteriales</taxon>
        <taxon>Kribbellaceae</taxon>
        <taxon>Kribbella</taxon>
    </lineage>
</organism>
<evidence type="ECO:0000313" key="5">
    <source>
        <dbReference type="Proteomes" id="UP001500393"/>
    </source>
</evidence>
<keyword evidence="5" id="KW-1185">Reference proteome</keyword>
<evidence type="ECO:0000256" key="1">
    <source>
        <dbReference type="ARBA" id="ARBA00022505"/>
    </source>
</evidence>
<dbReference type="InterPro" id="IPR037165">
    <property type="entry name" value="AldOxase/xan_DH_Mopterin-bd_sf"/>
</dbReference>
<dbReference type="Pfam" id="PF02738">
    <property type="entry name" value="MoCoBD_1"/>
    <property type="match status" value="1"/>
</dbReference>
<keyword evidence="1" id="KW-0500">Molybdenum</keyword>
<dbReference type="InterPro" id="IPR006311">
    <property type="entry name" value="TAT_signal"/>
</dbReference>
<dbReference type="PANTHER" id="PTHR11908:SF132">
    <property type="entry name" value="ALDEHYDE OXIDASE 1-RELATED"/>
    <property type="match status" value="1"/>
</dbReference>
<name>A0ABP4QS62_9ACTN</name>
<dbReference type="PROSITE" id="PS51318">
    <property type="entry name" value="TAT"/>
    <property type="match status" value="1"/>
</dbReference>
<comment type="caution">
    <text evidence="4">The sequence shown here is derived from an EMBL/GenBank/DDBJ whole genome shotgun (WGS) entry which is preliminary data.</text>
</comment>
<evidence type="ECO:0000256" key="2">
    <source>
        <dbReference type="ARBA" id="ARBA00023002"/>
    </source>
</evidence>
<sequence>MPTRRTFLGGAGALTALAGVETIGAPPTAAAETPQKQTYLRRVDARDKVRGATRFGADRTLPRMAHAMPVVATIGKGRIIELDTTAAEAVPGVRLVLTRFSADELRPAPFLLAGGFAAQSLQPMLSDRVAYAGQLIALVVADTLVAAAEAAALVTARYEVEPFAVELDADGAETLLQSAALPHLPDIDVGAADTAFAASPVRLDATYDGPPQHQVPMELLASTVEWQGENLLVHEGTQNANSVRNGVAFQLGISPDRVEVVSHYVGGGFGQKNSLQSHLAPLAIAARRLGRPVKLVIPRTQTFHAASFRPASRQRIRVGADRTGRLLAAIHEVDQQTSRHDLLPMQYTELTARLYGIENFRGRHQLVRTDTQTPGYMRAPYENIAAFAFESTVDELAYAVGQDPVALRLANDTDTDPVTGNPFSSRHLAECLRRGAHRFGWADRRPAPGSMRAKDGSLIGWGVAIGGYKAATAPATAELRVESLGRSRCRVTIGVDGHEMGQGIRTAIANLASSDLGISTQDVVIVVGDTRGASPQHNTAGSWGTATALPAVHAVLRSLREQLGLPATGPVDLPAAMAGRPAVEVAARTKAPGQPDSVFDRVANGGVAAAGPAYPEFTALSYIAHFVEVRIEPRTRRIRVPRVVSVVDCGRVASPVTAVSQVRGGVVWGIGSALRERSEVDPRFGGFLTASMEEYAIPVNADIGDIDVSFVDKPDLLLNVVGVKGLGEVSMVGVAPAVANAVFHATGRRVRHLPIRIEDVI</sequence>
<dbReference type="SUPFAM" id="SSF56003">
    <property type="entry name" value="Molybdenum cofactor-binding domain"/>
    <property type="match status" value="1"/>
</dbReference>
<feature type="domain" description="Aldehyde oxidase/xanthine dehydrogenase a/b hammerhead" evidence="3">
    <location>
        <begin position="50"/>
        <end position="162"/>
    </location>
</feature>
<reference evidence="5" key="1">
    <citation type="journal article" date="2019" name="Int. J. Syst. Evol. Microbiol.">
        <title>The Global Catalogue of Microorganisms (GCM) 10K type strain sequencing project: providing services to taxonomists for standard genome sequencing and annotation.</title>
        <authorList>
            <consortium name="The Broad Institute Genomics Platform"/>
            <consortium name="The Broad Institute Genome Sequencing Center for Infectious Disease"/>
            <person name="Wu L."/>
            <person name="Ma J."/>
        </authorList>
    </citation>
    <scope>NUCLEOTIDE SEQUENCE [LARGE SCALE GENOMIC DNA]</scope>
    <source>
        <strain evidence="5">JCM 14969</strain>
    </source>
</reference>
<dbReference type="PANTHER" id="PTHR11908">
    <property type="entry name" value="XANTHINE DEHYDROGENASE"/>
    <property type="match status" value="1"/>
</dbReference>
<dbReference type="Proteomes" id="UP001500393">
    <property type="component" value="Unassembled WGS sequence"/>
</dbReference>
<dbReference type="InterPro" id="IPR008274">
    <property type="entry name" value="AldOxase/xan_DH_MoCoBD1"/>
</dbReference>
<dbReference type="SUPFAM" id="SSF54665">
    <property type="entry name" value="CO dehydrogenase molybdoprotein N-domain-like"/>
    <property type="match status" value="1"/>
</dbReference>
<evidence type="ECO:0000259" key="3">
    <source>
        <dbReference type="SMART" id="SM01008"/>
    </source>
</evidence>
<dbReference type="InterPro" id="IPR046867">
    <property type="entry name" value="AldOxase/xan_DH_MoCoBD2"/>
</dbReference>
<dbReference type="Pfam" id="PF01315">
    <property type="entry name" value="Ald_Xan_dh_C"/>
    <property type="match status" value="1"/>
</dbReference>
<accession>A0ABP4QS62</accession>